<dbReference type="Gene3D" id="3.20.200.10">
    <property type="entry name" value="MHCK/EF2 kinase"/>
    <property type="match status" value="1"/>
</dbReference>
<name>G9NXG9_HYPAI</name>
<evidence type="ECO:0000313" key="7">
    <source>
        <dbReference type="EMBL" id="EHK44777.1"/>
    </source>
</evidence>
<dbReference type="Pfam" id="PF02816">
    <property type="entry name" value="Alpha_kinase"/>
    <property type="match status" value="1"/>
</dbReference>
<sequence>MRRVCTGCNRNRHRSRYPRKEWGMGSGVSKCFNCVDNQVPVDESNRRSGSARFREYFFSSISFDHPYRSYIETALRSVAKGVYGSGPHRGKPCVIKWFRSDAALAHTFFTLDIGAVDLALKIVEGFNQEILTDKFIEVNIPAIWAGQTVLCEPFIRDYRRFNSNTGWNDTSNVWGRIMQALSHFSYHGSGGKHVLCDLQGGIISENKAVITDPVILSPNRAYGVTDLGQSGIDNFFSQHVCSEYCRYDWDKPSNPIRRFQSGWGTAMSSWVGYRSWGR</sequence>
<evidence type="ECO:0000256" key="4">
    <source>
        <dbReference type="ARBA" id="ARBA00022777"/>
    </source>
</evidence>
<evidence type="ECO:0000256" key="1">
    <source>
        <dbReference type="ARBA" id="ARBA00022527"/>
    </source>
</evidence>
<dbReference type="SMART" id="SM00811">
    <property type="entry name" value="Alpha_kinase"/>
    <property type="match status" value="1"/>
</dbReference>
<dbReference type="PANTHER" id="PTHR45992:SF11">
    <property type="entry name" value="ALPHA-TYPE PROTEIN KINASE DOMAIN-CONTAINING PROTEIN"/>
    <property type="match status" value="1"/>
</dbReference>
<evidence type="ECO:0000313" key="8">
    <source>
        <dbReference type="Proteomes" id="UP000005426"/>
    </source>
</evidence>
<proteinExistence type="predicted"/>
<dbReference type="OrthoDB" id="301415at2759"/>
<keyword evidence="4" id="KW-0418">Kinase</keyword>
<dbReference type="GeneID" id="25784205"/>
<protein>
    <recommendedName>
        <fullName evidence="6">Alpha-type protein kinase domain-containing protein</fullName>
    </recommendedName>
</protein>
<dbReference type="GO" id="GO:0005524">
    <property type="term" value="F:ATP binding"/>
    <property type="evidence" value="ECO:0007669"/>
    <property type="project" value="UniProtKB-KW"/>
</dbReference>
<evidence type="ECO:0000259" key="6">
    <source>
        <dbReference type="PROSITE" id="PS51158"/>
    </source>
</evidence>
<dbReference type="HOGENOM" id="CLU_077993_0_0_1"/>
<dbReference type="AlphaFoldDB" id="G9NXG9"/>
<organism evidence="7 8">
    <name type="scientific">Hypocrea atroviridis (strain ATCC 20476 / IMI 206040)</name>
    <name type="common">Trichoderma atroviride</name>
    <dbReference type="NCBI Taxonomy" id="452589"/>
    <lineage>
        <taxon>Eukaryota</taxon>
        <taxon>Fungi</taxon>
        <taxon>Dikarya</taxon>
        <taxon>Ascomycota</taxon>
        <taxon>Pezizomycotina</taxon>
        <taxon>Sordariomycetes</taxon>
        <taxon>Hypocreomycetidae</taxon>
        <taxon>Hypocreales</taxon>
        <taxon>Hypocreaceae</taxon>
        <taxon>Trichoderma</taxon>
    </lineage>
</organism>
<evidence type="ECO:0000256" key="2">
    <source>
        <dbReference type="ARBA" id="ARBA00022679"/>
    </source>
</evidence>
<keyword evidence="8" id="KW-1185">Reference proteome</keyword>
<keyword evidence="5" id="KW-0067">ATP-binding</keyword>
<evidence type="ECO:0000256" key="3">
    <source>
        <dbReference type="ARBA" id="ARBA00022741"/>
    </source>
</evidence>
<keyword evidence="2" id="KW-0808">Transferase</keyword>
<dbReference type="InterPro" id="IPR004166">
    <property type="entry name" value="a-kinase_dom"/>
</dbReference>
<reference evidence="7 8" key="1">
    <citation type="journal article" date="2011" name="Genome Biol.">
        <title>Comparative genome sequence analysis underscores mycoparasitism as the ancestral life style of Trichoderma.</title>
        <authorList>
            <person name="Kubicek C.P."/>
            <person name="Herrera-Estrella A."/>
            <person name="Seidl-Seiboth V."/>
            <person name="Martinez D.A."/>
            <person name="Druzhinina I.S."/>
            <person name="Thon M."/>
            <person name="Zeilinger S."/>
            <person name="Casas-Flores S."/>
            <person name="Horwitz B.A."/>
            <person name="Mukherjee P.K."/>
            <person name="Mukherjee M."/>
            <person name="Kredics L."/>
            <person name="Alcaraz L.D."/>
            <person name="Aerts A."/>
            <person name="Antal Z."/>
            <person name="Atanasova L."/>
            <person name="Cervantes-Badillo M.G."/>
            <person name="Challacombe J."/>
            <person name="Chertkov O."/>
            <person name="McCluskey K."/>
            <person name="Coulpier F."/>
            <person name="Deshpande N."/>
            <person name="von Doehren H."/>
            <person name="Ebbole D.J."/>
            <person name="Esquivel-Naranjo E.U."/>
            <person name="Fekete E."/>
            <person name="Flipphi M."/>
            <person name="Glaser F."/>
            <person name="Gomez-Rodriguez E.Y."/>
            <person name="Gruber S."/>
            <person name="Han C."/>
            <person name="Henrissat B."/>
            <person name="Hermosa R."/>
            <person name="Hernandez-Onate M."/>
            <person name="Karaffa L."/>
            <person name="Kosti I."/>
            <person name="Le Crom S."/>
            <person name="Lindquist E."/>
            <person name="Lucas S."/>
            <person name="Luebeck M."/>
            <person name="Luebeck P.S."/>
            <person name="Margeot A."/>
            <person name="Metz B."/>
            <person name="Misra M."/>
            <person name="Nevalainen H."/>
            <person name="Omann M."/>
            <person name="Packer N."/>
            <person name="Perrone G."/>
            <person name="Uresti-Rivera E.E."/>
            <person name="Salamov A."/>
            <person name="Schmoll M."/>
            <person name="Seiboth B."/>
            <person name="Shapiro H."/>
            <person name="Sukno S."/>
            <person name="Tamayo-Ramos J.A."/>
            <person name="Tisch D."/>
            <person name="Wiest A."/>
            <person name="Wilkinson H.H."/>
            <person name="Zhang M."/>
            <person name="Coutinho P.M."/>
            <person name="Kenerley C.M."/>
            <person name="Monte E."/>
            <person name="Baker S.E."/>
            <person name="Grigoriev I.V."/>
        </authorList>
    </citation>
    <scope>NUCLEOTIDE SEQUENCE [LARGE SCALE GENOMIC DNA]</scope>
    <source>
        <strain evidence="8">ATCC 20476 / IMI 206040</strain>
    </source>
</reference>
<dbReference type="STRING" id="452589.G9NXG9"/>
<dbReference type="Proteomes" id="UP000005426">
    <property type="component" value="Unassembled WGS sequence"/>
</dbReference>
<dbReference type="eggNOG" id="KOG3614">
    <property type="taxonomic scope" value="Eukaryota"/>
</dbReference>
<feature type="domain" description="Alpha-type protein kinase" evidence="6">
    <location>
        <begin position="1"/>
        <end position="259"/>
    </location>
</feature>
<dbReference type="EMBL" id="ABDG02000024">
    <property type="protein sequence ID" value="EHK44777.1"/>
    <property type="molecule type" value="Genomic_DNA"/>
</dbReference>
<gene>
    <name evidence="7" type="ORF">TRIATDRAFT_38728</name>
</gene>
<dbReference type="KEGG" id="tatv:25784205"/>
<dbReference type="InterPro" id="IPR011009">
    <property type="entry name" value="Kinase-like_dom_sf"/>
</dbReference>
<keyword evidence="3" id="KW-0547">Nucleotide-binding</keyword>
<dbReference type="PROSITE" id="PS51158">
    <property type="entry name" value="ALPHA_KINASE"/>
    <property type="match status" value="1"/>
</dbReference>
<dbReference type="InterPro" id="IPR051852">
    <property type="entry name" value="Alpha-type_PK"/>
</dbReference>
<dbReference type="SUPFAM" id="SSF56112">
    <property type="entry name" value="Protein kinase-like (PK-like)"/>
    <property type="match status" value="1"/>
</dbReference>
<accession>G9NXG9</accession>
<dbReference type="OMA" id="NYVLCDL"/>
<dbReference type="GO" id="GO:0004674">
    <property type="term" value="F:protein serine/threonine kinase activity"/>
    <property type="evidence" value="ECO:0007669"/>
    <property type="project" value="UniProtKB-KW"/>
</dbReference>
<keyword evidence="1" id="KW-0723">Serine/threonine-protein kinase</keyword>
<comment type="caution">
    <text evidence="7">The sequence shown here is derived from an EMBL/GenBank/DDBJ whole genome shotgun (WGS) entry which is preliminary data.</text>
</comment>
<dbReference type="PANTHER" id="PTHR45992">
    <property type="entry name" value="EUKARYOTIC ELONGATION FACTOR 2 KINASE-RELATED"/>
    <property type="match status" value="1"/>
</dbReference>
<evidence type="ECO:0000256" key="5">
    <source>
        <dbReference type="ARBA" id="ARBA00022840"/>
    </source>
</evidence>